<evidence type="ECO:0000256" key="5">
    <source>
        <dbReference type="ARBA" id="ARBA00022692"/>
    </source>
</evidence>
<dbReference type="EMBL" id="FRFE01000016">
    <property type="protein sequence ID" value="SHO49870.1"/>
    <property type="molecule type" value="Genomic_DNA"/>
</dbReference>
<dbReference type="Pfam" id="PF00550">
    <property type="entry name" value="PP-binding"/>
    <property type="match status" value="1"/>
</dbReference>
<dbReference type="OrthoDB" id="9799237at2"/>
<dbReference type="PROSITE" id="PS50075">
    <property type="entry name" value="CARRIER"/>
    <property type="match status" value="1"/>
</dbReference>
<dbReference type="PANTHER" id="PTHR43201">
    <property type="entry name" value="ACYL-COA SYNTHETASE"/>
    <property type="match status" value="1"/>
</dbReference>
<keyword evidence="4 10" id="KW-0436">Ligase</keyword>
<organism evidence="10 11">
    <name type="scientific">Desulfopila aestuarii DSM 18488</name>
    <dbReference type="NCBI Taxonomy" id="1121416"/>
    <lineage>
        <taxon>Bacteria</taxon>
        <taxon>Pseudomonadati</taxon>
        <taxon>Thermodesulfobacteriota</taxon>
        <taxon>Desulfobulbia</taxon>
        <taxon>Desulfobulbales</taxon>
        <taxon>Desulfocapsaceae</taxon>
        <taxon>Desulfopila</taxon>
    </lineage>
</organism>
<dbReference type="InterPro" id="IPR042099">
    <property type="entry name" value="ANL_N_sf"/>
</dbReference>
<dbReference type="Gene3D" id="3.30.300.30">
    <property type="match status" value="1"/>
</dbReference>
<dbReference type="Pfam" id="PF00501">
    <property type="entry name" value="AMP-binding"/>
    <property type="match status" value="1"/>
</dbReference>
<gene>
    <name evidence="10" type="ORF">SAMN02745220_03123</name>
</gene>
<dbReference type="InterPro" id="IPR020845">
    <property type="entry name" value="AMP-binding_CS"/>
</dbReference>
<feature type="transmembrane region" description="Helical" evidence="8">
    <location>
        <begin position="265"/>
        <end position="284"/>
    </location>
</feature>
<keyword evidence="3" id="KW-0597">Phosphoprotein</keyword>
<feature type="transmembrane region" description="Helical" evidence="8">
    <location>
        <begin position="296"/>
        <end position="316"/>
    </location>
</feature>
<dbReference type="Proteomes" id="UP000184603">
    <property type="component" value="Unassembled WGS sequence"/>
</dbReference>
<keyword evidence="2" id="KW-0596">Phosphopantetheine</keyword>
<evidence type="ECO:0000313" key="10">
    <source>
        <dbReference type="EMBL" id="SHO49870.1"/>
    </source>
</evidence>
<dbReference type="Pfam" id="PF01553">
    <property type="entry name" value="Acyltransferase"/>
    <property type="match status" value="1"/>
</dbReference>
<evidence type="ECO:0000256" key="2">
    <source>
        <dbReference type="ARBA" id="ARBA00022450"/>
    </source>
</evidence>
<dbReference type="SUPFAM" id="SSF47336">
    <property type="entry name" value="ACP-like"/>
    <property type="match status" value="1"/>
</dbReference>
<dbReference type="GO" id="GO:0016746">
    <property type="term" value="F:acyltransferase activity"/>
    <property type="evidence" value="ECO:0007669"/>
    <property type="project" value="InterPro"/>
</dbReference>
<sequence length="1289" mass="140082">MKSTTTQAPRRPLVPMAATYCLGVFNDNYFKQAAMLLAVSAGLNQLQGWATVLFALPFILFAAHGGWCADRFAKKRVVVFSKALEVGAMATGAIGLLAGNWFCILAMVFLMGLQSTFFSPALNGAVPELYPEDQVPKVNAVLKLTTTLAILAGVATAGISLDQHWFEYQNFSPGILLVAITTLCVATGGFLASLALTGKKSDVTTKPFPWFGPFDSLRDLREICRDREFLLAIVSDAWFYCVASFTVLTINTLGLNFLGFSQTKTSLLSVCLMLGICLGSFVAARRVKLGNWSADLVISAIGMAFGLLLAGLTIFIPVAGRFAWLCTALLACGIAGGIFLIPVTSFLQVRPDNSEKGRVLAASGFSSFVAIMFSGQLFNLLENRLSPSTLLIIAGLLGILMAIILLFLKPGKSVRAKLIASLLKRMLALRYRITLSGLETIRPENDKGILFLPNHPALIDPVIVMSAIYDRFTPRPLSEAAQVDKPVIRSLMRSINPILLPTVGRDGNNNREQVHAAIDTVVASLRQGDNILFYPAGRLTRNGREELAGKSGVEYIVRQIPDLQTVLVRTSGLWGSSFSRACGTPSLFKMLRTYIFALVANGLFFLPKREVTVEFVRDHRLATLPDRTAINTYLESHYNADSVTRTEVPFFRWQGKTTISQAGDASDQQAISTSNIPDSIREQVTKKIGELCGLPVTDSQNLANDLGLDSLSIMELSSWLEQEFGHLIHDPAALQTVADCILAADGRLLNQEDPELNPPPSKWFAPRIADSATFGNCVSIPEAFLKQALRNPNKVIIADRIGGPKTYRDILTAIFALKPFLDQQPGERIGIMLPASVSSTIVYLTALFSGKTPVTFNWTVGHANIAHGIAETGVQCIISASPLCKKVEEQQGINLQDLDVEWLQLDQLLPAIGLADKAQAFIKAHLFAKSLACKPIPDDAVILFTSGSESRPKAVPLSHANILANLTDFTSTVHLGQETRLLGILPPFHSLGLTGTIIMPLCLGIPTVYHANPTESATLAKLIDIYQATMLISTPTFLGSILQAGSKKQLESLQLVFTGAEKCPESVMHALKTVNQEATLCEGYGITECSPLVSINTPGDNGPGTIGRLLSSIEYAIVDDNCGQKLPTGERGLLLVRGPNIFRGYLNQEATAGFCEFMGKRWYQTGDYVVEDTEGRLVFSGRKKRFVKIGGEMISLPAIEDVLLKNTHTSSTDGPPLAIEATDNESHPEIVLFTTIDLDRSKANSLLREAGLSPLHNIRQTIRIETIPVLGTGKTDYRQLKKMLVQEEV</sequence>
<feature type="transmembrane region" description="Helical" evidence="8">
    <location>
        <begin position="12"/>
        <end position="29"/>
    </location>
</feature>
<dbReference type="InterPro" id="IPR000873">
    <property type="entry name" value="AMP-dep_synth/lig_dom"/>
</dbReference>
<evidence type="ECO:0000259" key="9">
    <source>
        <dbReference type="PROSITE" id="PS50075"/>
    </source>
</evidence>
<dbReference type="GO" id="GO:0022857">
    <property type="term" value="F:transmembrane transporter activity"/>
    <property type="evidence" value="ECO:0007669"/>
    <property type="project" value="InterPro"/>
</dbReference>
<dbReference type="GO" id="GO:0006631">
    <property type="term" value="P:fatty acid metabolic process"/>
    <property type="evidence" value="ECO:0007669"/>
    <property type="project" value="TreeGrafter"/>
</dbReference>
<feature type="domain" description="Carrier" evidence="9">
    <location>
        <begin position="674"/>
        <end position="752"/>
    </location>
</feature>
<evidence type="ECO:0000256" key="4">
    <source>
        <dbReference type="ARBA" id="ARBA00022598"/>
    </source>
</evidence>
<feature type="transmembrane region" description="Helical" evidence="8">
    <location>
        <begin position="229"/>
        <end position="253"/>
    </location>
</feature>
<feature type="transmembrane region" description="Helical" evidence="8">
    <location>
        <begin position="49"/>
        <end position="69"/>
    </location>
</feature>
<evidence type="ECO:0000313" key="11">
    <source>
        <dbReference type="Proteomes" id="UP000184603"/>
    </source>
</evidence>
<keyword evidence="11" id="KW-1185">Reference proteome</keyword>
<dbReference type="InterPro" id="IPR011701">
    <property type="entry name" value="MFS"/>
</dbReference>
<keyword evidence="7 8" id="KW-0472">Membrane</keyword>
<keyword evidence="5 8" id="KW-0812">Transmembrane</keyword>
<dbReference type="CDD" id="cd06173">
    <property type="entry name" value="MFS_MefA_like"/>
    <property type="match status" value="1"/>
</dbReference>
<dbReference type="InterPro" id="IPR036736">
    <property type="entry name" value="ACP-like_sf"/>
</dbReference>
<evidence type="ECO:0000256" key="8">
    <source>
        <dbReference type="SAM" id="Phobius"/>
    </source>
</evidence>
<dbReference type="PANTHER" id="PTHR43201:SF5">
    <property type="entry name" value="MEDIUM-CHAIN ACYL-COA LIGASE ACSF2, MITOCHONDRIAL"/>
    <property type="match status" value="1"/>
</dbReference>
<dbReference type="PROSITE" id="PS00012">
    <property type="entry name" value="PHOSPHOPANTETHEINE"/>
    <property type="match status" value="1"/>
</dbReference>
<dbReference type="SUPFAM" id="SSF103473">
    <property type="entry name" value="MFS general substrate transporter"/>
    <property type="match status" value="1"/>
</dbReference>
<feature type="transmembrane region" description="Helical" evidence="8">
    <location>
        <begin position="175"/>
        <end position="196"/>
    </location>
</feature>
<dbReference type="SMART" id="SM00563">
    <property type="entry name" value="PlsC"/>
    <property type="match status" value="1"/>
</dbReference>
<dbReference type="SUPFAM" id="SSF69593">
    <property type="entry name" value="Glycerol-3-phosphate (1)-acyltransferase"/>
    <property type="match status" value="1"/>
</dbReference>
<dbReference type="GO" id="GO:0031956">
    <property type="term" value="F:medium-chain fatty acid-CoA ligase activity"/>
    <property type="evidence" value="ECO:0007669"/>
    <property type="project" value="TreeGrafter"/>
</dbReference>
<comment type="similarity">
    <text evidence="1">Belongs to the ATP-dependent AMP-binding enzyme family.</text>
</comment>
<feature type="transmembrane region" description="Helical" evidence="8">
    <location>
        <begin position="359"/>
        <end position="378"/>
    </location>
</feature>
<dbReference type="InterPro" id="IPR002123">
    <property type="entry name" value="Plipid/glycerol_acylTrfase"/>
</dbReference>
<evidence type="ECO:0000256" key="7">
    <source>
        <dbReference type="ARBA" id="ARBA00023136"/>
    </source>
</evidence>
<dbReference type="STRING" id="1121416.SAMN02745220_03123"/>
<evidence type="ECO:0000256" key="1">
    <source>
        <dbReference type="ARBA" id="ARBA00006432"/>
    </source>
</evidence>
<protein>
    <submittedName>
        <fullName evidence="10">Acyl-CoA synthetase (AMP-forming)/AMP-acid ligase II</fullName>
    </submittedName>
</protein>
<evidence type="ECO:0000256" key="6">
    <source>
        <dbReference type="ARBA" id="ARBA00022989"/>
    </source>
</evidence>
<dbReference type="InterPro" id="IPR036259">
    <property type="entry name" value="MFS_trans_sf"/>
</dbReference>
<dbReference type="Gene3D" id="1.20.1250.20">
    <property type="entry name" value="MFS general substrate transporter like domains"/>
    <property type="match status" value="1"/>
</dbReference>
<evidence type="ECO:0000256" key="3">
    <source>
        <dbReference type="ARBA" id="ARBA00022553"/>
    </source>
</evidence>
<feature type="transmembrane region" description="Helical" evidence="8">
    <location>
        <begin position="390"/>
        <end position="408"/>
    </location>
</feature>
<dbReference type="Pfam" id="PF07690">
    <property type="entry name" value="MFS_1"/>
    <property type="match status" value="1"/>
</dbReference>
<dbReference type="SUPFAM" id="SSF56801">
    <property type="entry name" value="Acetyl-CoA synthetase-like"/>
    <property type="match status" value="1"/>
</dbReference>
<accession>A0A1M7YB41</accession>
<feature type="transmembrane region" description="Helical" evidence="8">
    <location>
        <begin position="322"/>
        <end position="347"/>
    </location>
</feature>
<dbReference type="InterPro" id="IPR009081">
    <property type="entry name" value="PP-bd_ACP"/>
</dbReference>
<dbReference type="Gene3D" id="3.40.50.12780">
    <property type="entry name" value="N-terminal domain of ligase-like"/>
    <property type="match status" value="1"/>
</dbReference>
<dbReference type="Gene3D" id="1.10.1200.10">
    <property type="entry name" value="ACP-like"/>
    <property type="match status" value="1"/>
</dbReference>
<dbReference type="PROSITE" id="PS00455">
    <property type="entry name" value="AMP_BINDING"/>
    <property type="match status" value="1"/>
</dbReference>
<keyword evidence="6 8" id="KW-1133">Transmembrane helix</keyword>
<dbReference type="InterPro" id="IPR006162">
    <property type="entry name" value="Ppantetheine_attach_site"/>
</dbReference>
<dbReference type="RefSeq" id="WP_073614591.1">
    <property type="nucleotide sequence ID" value="NZ_FRFE01000016.1"/>
</dbReference>
<dbReference type="CDD" id="cd07989">
    <property type="entry name" value="LPLAT_AGPAT-like"/>
    <property type="match status" value="1"/>
</dbReference>
<name>A0A1M7YB41_9BACT</name>
<feature type="transmembrane region" description="Helical" evidence="8">
    <location>
        <begin position="90"/>
        <end position="113"/>
    </location>
</feature>
<reference evidence="10 11" key="1">
    <citation type="submission" date="2016-12" db="EMBL/GenBank/DDBJ databases">
        <authorList>
            <person name="Song W.-J."/>
            <person name="Kurnit D.M."/>
        </authorList>
    </citation>
    <scope>NUCLEOTIDE SEQUENCE [LARGE SCALE GENOMIC DNA]</scope>
    <source>
        <strain evidence="10 11">DSM 18488</strain>
    </source>
</reference>
<proteinExistence type="inferred from homology"/>
<dbReference type="InterPro" id="IPR045851">
    <property type="entry name" value="AMP-bd_C_sf"/>
</dbReference>